<dbReference type="Gene3D" id="3.30.505.10">
    <property type="entry name" value="SH2 domain"/>
    <property type="match status" value="1"/>
</dbReference>
<dbReference type="Pfam" id="PF00640">
    <property type="entry name" value="PID"/>
    <property type="match status" value="1"/>
</dbReference>
<keyword evidence="6" id="KW-1185">Reference proteome</keyword>
<keyword evidence="1 2" id="KW-0727">SH2 domain</keyword>
<dbReference type="SMART" id="SM00462">
    <property type="entry name" value="PTB"/>
    <property type="match status" value="1"/>
</dbReference>
<dbReference type="PANTHER" id="PTHR10337:SF11">
    <property type="entry name" value="DSHC PROTEIN"/>
    <property type="match status" value="1"/>
</dbReference>
<reference evidence="7" key="1">
    <citation type="submission" date="2022-11" db="UniProtKB">
        <authorList>
            <consortium name="WormBaseParasite"/>
        </authorList>
    </citation>
    <scope>IDENTIFICATION</scope>
</reference>
<dbReference type="PRINTS" id="PR00629">
    <property type="entry name" value="SHCPIDOMAIN"/>
</dbReference>
<dbReference type="SUPFAM" id="SSF55550">
    <property type="entry name" value="SH2 domain"/>
    <property type="match status" value="1"/>
</dbReference>
<dbReference type="Gene3D" id="2.30.29.30">
    <property type="entry name" value="Pleckstrin-homology domain (PH domain)/Phosphotyrosine-binding domain (PTB)"/>
    <property type="match status" value="1"/>
</dbReference>
<dbReference type="SMART" id="SM00252">
    <property type="entry name" value="SH2"/>
    <property type="match status" value="1"/>
</dbReference>
<dbReference type="PROSITE" id="PS50001">
    <property type="entry name" value="SH2"/>
    <property type="match status" value="1"/>
</dbReference>
<sequence>MWIRRCFQDQKMSIADPEEHAPDAGRLKRGISFDAIYVGCISILRSYKDTLFEDRSSVTKECILRVAESARLITYKDRKLPSYVKESIKTTTDLRHSGSSVELTISTNRWSVKLFSPAENIFCHDMRNVSFASAGDGITSNFVAYVAKNDENDRRCYVFDCPSGTAQAIITTMGHAFRLRYEQVKRSPGADSHHRHADNQRLERSTSSSDRDSAPPLPPSNGSSIIHPPTNLDLLQKEIWFLGKLSREKSEELVTENGQFLVRQSEAQPNQFVLTGMQDNTHRHLLLIDEEGNVRMKDKKFDDICHLIQYHRGNNIPISSAESFLILRTPVNRYVHQRRTLI</sequence>
<evidence type="ECO:0000256" key="1">
    <source>
        <dbReference type="ARBA" id="ARBA00022999"/>
    </source>
</evidence>
<dbReference type="WBParaSite" id="nRc.2.0.1.t34408-RA">
    <property type="protein sequence ID" value="nRc.2.0.1.t34408-RA"/>
    <property type="gene ID" value="nRc.2.0.1.g34408"/>
</dbReference>
<dbReference type="SUPFAM" id="SSF50729">
    <property type="entry name" value="PH domain-like"/>
    <property type="match status" value="1"/>
</dbReference>
<dbReference type="InterPro" id="IPR000980">
    <property type="entry name" value="SH2"/>
</dbReference>
<accession>A0A915K7S8</accession>
<feature type="domain" description="PID" evidence="4">
    <location>
        <begin position="30"/>
        <end position="190"/>
    </location>
</feature>
<dbReference type="GO" id="GO:0005886">
    <property type="term" value="C:plasma membrane"/>
    <property type="evidence" value="ECO:0007669"/>
    <property type="project" value="TreeGrafter"/>
</dbReference>
<dbReference type="GO" id="GO:0030971">
    <property type="term" value="F:receptor tyrosine kinase binding"/>
    <property type="evidence" value="ECO:0007669"/>
    <property type="project" value="TreeGrafter"/>
</dbReference>
<organism evidence="6 7">
    <name type="scientific">Romanomermis culicivorax</name>
    <name type="common">Nematode worm</name>
    <dbReference type="NCBI Taxonomy" id="13658"/>
    <lineage>
        <taxon>Eukaryota</taxon>
        <taxon>Metazoa</taxon>
        <taxon>Ecdysozoa</taxon>
        <taxon>Nematoda</taxon>
        <taxon>Enoplea</taxon>
        <taxon>Dorylaimia</taxon>
        <taxon>Mermithida</taxon>
        <taxon>Mermithoidea</taxon>
        <taxon>Mermithidae</taxon>
        <taxon>Romanomermis</taxon>
    </lineage>
</organism>
<dbReference type="InterPro" id="IPR006020">
    <property type="entry name" value="PTB/PI_dom"/>
</dbReference>
<feature type="domain" description="SH2" evidence="5">
    <location>
        <begin position="240"/>
        <end position="331"/>
    </location>
</feature>
<evidence type="ECO:0000259" key="4">
    <source>
        <dbReference type="PROSITE" id="PS01179"/>
    </source>
</evidence>
<dbReference type="InterPro" id="IPR051235">
    <property type="entry name" value="CEP152/SHC-Transforming"/>
</dbReference>
<dbReference type="InterPro" id="IPR011993">
    <property type="entry name" value="PH-like_dom_sf"/>
</dbReference>
<dbReference type="InterPro" id="IPR036860">
    <property type="entry name" value="SH2_dom_sf"/>
</dbReference>
<name>A0A915K7S8_ROMCU</name>
<dbReference type="PANTHER" id="PTHR10337">
    <property type="entry name" value="SHC TRANSFORMING PROTEIN"/>
    <property type="match status" value="1"/>
</dbReference>
<dbReference type="Proteomes" id="UP000887565">
    <property type="component" value="Unplaced"/>
</dbReference>
<evidence type="ECO:0000256" key="2">
    <source>
        <dbReference type="PROSITE-ProRule" id="PRU00191"/>
    </source>
</evidence>
<dbReference type="Pfam" id="PF00017">
    <property type="entry name" value="SH2"/>
    <property type="match status" value="1"/>
</dbReference>
<dbReference type="AlphaFoldDB" id="A0A915K7S8"/>
<dbReference type="GO" id="GO:0007169">
    <property type="term" value="P:cell surface receptor protein tyrosine kinase signaling pathway"/>
    <property type="evidence" value="ECO:0007669"/>
    <property type="project" value="TreeGrafter"/>
</dbReference>
<evidence type="ECO:0000313" key="6">
    <source>
        <dbReference type="Proteomes" id="UP000887565"/>
    </source>
</evidence>
<evidence type="ECO:0000313" key="7">
    <source>
        <dbReference type="WBParaSite" id="nRc.2.0.1.t34408-RA"/>
    </source>
</evidence>
<feature type="compositionally biased region" description="Basic and acidic residues" evidence="3">
    <location>
        <begin position="197"/>
        <end position="213"/>
    </location>
</feature>
<dbReference type="PRINTS" id="PR00401">
    <property type="entry name" value="SH2DOMAIN"/>
</dbReference>
<evidence type="ECO:0000259" key="5">
    <source>
        <dbReference type="PROSITE" id="PS50001"/>
    </source>
</evidence>
<dbReference type="GO" id="GO:0035556">
    <property type="term" value="P:intracellular signal transduction"/>
    <property type="evidence" value="ECO:0007669"/>
    <property type="project" value="InterPro"/>
</dbReference>
<feature type="region of interest" description="Disordered" evidence="3">
    <location>
        <begin position="185"/>
        <end position="228"/>
    </location>
</feature>
<dbReference type="InterPro" id="IPR006019">
    <property type="entry name" value="PID_Shc-like"/>
</dbReference>
<protein>
    <submittedName>
        <fullName evidence="7">SHC-transforming protein 1</fullName>
    </submittedName>
</protein>
<dbReference type="PROSITE" id="PS01179">
    <property type="entry name" value="PID"/>
    <property type="match status" value="1"/>
</dbReference>
<dbReference type="OMA" id="CHQLGIC"/>
<proteinExistence type="predicted"/>
<evidence type="ECO:0000256" key="3">
    <source>
        <dbReference type="SAM" id="MobiDB-lite"/>
    </source>
</evidence>